<reference evidence="4" key="2">
    <citation type="journal article" date="2019" name="Int. J. Syst. Evol. Microbiol.">
        <title>The Global Catalogue of Microorganisms (GCM) 10K type strain sequencing project: providing services to taxonomists for standard genome sequencing and annotation.</title>
        <authorList>
            <consortium name="The Broad Institute Genomics Platform"/>
            <consortium name="The Broad Institute Genome Sequencing Center for Infectious Disease"/>
            <person name="Wu L."/>
            <person name="Ma J."/>
        </authorList>
    </citation>
    <scope>NUCLEOTIDE SEQUENCE [LARGE SCALE GENOMIC DNA]</scope>
    <source>
        <strain evidence="4">JCM 4816</strain>
    </source>
</reference>
<reference evidence="2" key="3">
    <citation type="submission" date="2023-12" db="EMBL/GenBank/DDBJ databases">
        <authorList>
            <person name="Sun Q."/>
            <person name="Inoue M."/>
        </authorList>
    </citation>
    <scope>NUCLEOTIDE SEQUENCE</scope>
    <source>
        <strain evidence="2">JCM 4816</strain>
    </source>
</reference>
<proteinExistence type="predicted"/>
<dbReference type="EMBL" id="BAAAXF010000062">
    <property type="protein sequence ID" value="GAA3501968.1"/>
    <property type="molecule type" value="Genomic_DNA"/>
</dbReference>
<evidence type="ECO:0000313" key="4">
    <source>
        <dbReference type="Proteomes" id="UP001501455"/>
    </source>
</evidence>
<evidence type="ECO:0000313" key="3">
    <source>
        <dbReference type="EMBL" id="GAA3502205.1"/>
    </source>
</evidence>
<comment type="caution">
    <text evidence="2">The sequence shown here is derived from an EMBL/GenBank/DDBJ whole genome shotgun (WGS) entry which is preliminary data.</text>
</comment>
<organism evidence="2 4">
    <name type="scientific">Streptomyces prasinosporus</name>
    <dbReference type="NCBI Taxonomy" id="68256"/>
    <lineage>
        <taxon>Bacteria</taxon>
        <taxon>Bacillati</taxon>
        <taxon>Actinomycetota</taxon>
        <taxon>Actinomycetes</taxon>
        <taxon>Kitasatosporales</taxon>
        <taxon>Streptomycetaceae</taxon>
        <taxon>Streptomyces</taxon>
        <taxon>Streptomyces albogriseolus group</taxon>
    </lineage>
</organism>
<dbReference type="Proteomes" id="UP001501455">
    <property type="component" value="Unassembled WGS sequence"/>
</dbReference>
<accession>A0ABP6U5I2</accession>
<dbReference type="EMBL" id="BAAAXF010000064">
    <property type="protein sequence ID" value="GAA3502205.1"/>
    <property type="molecule type" value="Genomic_DNA"/>
</dbReference>
<gene>
    <name evidence="2" type="ORF">GCM10019016_090760</name>
    <name evidence="3" type="ORF">GCM10019016_093130</name>
</gene>
<reference evidence="2" key="1">
    <citation type="journal article" date="2014" name="Int. J. Syst. Evol. Microbiol.">
        <title>Complete genome of a new Firmicutes species belonging to the dominant human colonic microbiota ('Ruminococcus bicirculans') reveals two chromosomes and a selective capacity to utilize plant glucans.</title>
        <authorList>
            <consortium name="NISC Comparative Sequencing Program"/>
            <person name="Wegmann U."/>
            <person name="Louis P."/>
            <person name="Goesmann A."/>
            <person name="Henrissat B."/>
            <person name="Duncan S.H."/>
            <person name="Flint H.J."/>
        </authorList>
    </citation>
    <scope>NUCLEOTIDE SEQUENCE</scope>
    <source>
        <strain evidence="2">JCM 4816</strain>
    </source>
</reference>
<feature type="compositionally biased region" description="Basic and acidic residues" evidence="1">
    <location>
        <begin position="53"/>
        <end position="62"/>
    </location>
</feature>
<evidence type="ECO:0000313" key="2">
    <source>
        <dbReference type="EMBL" id="GAA3501968.1"/>
    </source>
</evidence>
<keyword evidence="4" id="KW-1185">Reference proteome</keyword>
<feature type="region of interest" description="Disordered" evidence="1">
    <location>
        <begin position="16"/>
        <end position="94"/>
    </location>
</feature>
<protein>
    <submittedName>
        <fullName evidence="2">Uncharacterized protein</fullName>
    </submittedName>
</protein>
<sequence length="94" mass="9428">MLGALGDDGAAQAEATGVVEGLDGGDLAQLFDDSGEHFPGPPASSGTDSGAADDDRKDEREHRGRRRTGPASTADRYGGAHGCPPAAHCLPSGL</sequence>
<evidence type="ECO:0000256" key="1">
    <source>
        <dbReference type="SAM" id="MobiDB-lite"/>
    </source>
</evidence>
<name>A0ABP6U5I2_9ACTN</name>